<dbReference type="Gene3D" id="2.60.40.2700">
    <property type="match status" value="2"/>
</dbReference>
<dbReference type="PANTHER" id="PTHR23303:SF15">
    <property type="entry name" value="COLOSSIN-A"/>
    <property type="match status" value="1"/>
</dbReference>
<evidence type="ECO:0000313" key="5">
    <source>
        <dbReference type="Proteomes" id="UP001596507"/>
    </source>
</evidence>
<feature type="signal peptide" evidence="3">
    <location>
        <begin position="1"/>
        <end position="31"/>
    </location>
</feature>
<dbReference type="RefSeq" id="WP_262872586.1">
    <property type="nucleotide sequence ID" value="NZ_BAABKW010000018.1"/>
</dbReference>
<evidence type="ECO:0000313" key="4">
    <source>
        <dbReference type="EMBL" id="MFC7267654.1"/>
    </source>
</evidence>
<feature type="chain" id="PRO_5045378727" description="Alpha-amylase" evidence="3">
    <location>
        <begin position="32"/>
        <end position="1005"/>
    </location>
</feature>
<accession>A0ABW2H9Y9</accession>
<keyword evidence="1 3" id="KW-0732">Signal</keyword>
<feature type="compositionally biased region" description="Pro residues" evidence="2">
    <location>
        <begin position="61"/>
        <end position="79"/>
    </location>
</feature>
<dbReference type="Proteomes" id="UP001596507">
    <property type="component" value="Unassembled WGS sequence"/>
</dbReference>
<dbReference type="SUPFAM" id="SSF49452">
    <property type="entry name" value="Starch-binding domain-like"/>
    <property type="match status" value="1"/>
</dbReference>
<feature type="region of interest" description="Disordered" evidence="2">
    <location>
        <begin position="37"/>
        <end position="106"/>
    </location>
</feature>
<name>A0ABW2H9Y9_9MICO</name>
<dbReference type="EMBL" id="JBHTBE010000001">
    <property type="protein sequence ID" value="MFC7267654.1"/>
    <property type="molecule type" value="Genomic_DNA"/>
</dbReference>
<proteinExistence type="predicted"/>
<dbReference type="InterPro" id="IPR051417">
    <property type="entry name" value="SDr/BOS_complex"/>
</dbReference>
<gene>
    <name evidence="4" type="ORF">ACFQRL_01635</name>
</gene>
<dbReference type="PANTHER" id="PTHR23303">
    <property type="entry name" value="CARBOXYPEPTIDASE REGULATORY REGION-CONTAINING"/>
    <property type="match status" value="1"/>
</dbReference>
<comment type="caution">
    <text evidence="4">The sequence shown here is derived from an EMBL/GenBank/DDBJ whole genome shotgun (WGS) entry which is preliminary data.</text>
</comment>
<protein>
    <recommendedName>
        <fullName evidence="6">Alpha-amylase</fullName>
    </recommendedName>
</protein>
<dbReference type="SUPFAM" id="SSF117074">
    <property type="entry name" value="Hypothetical protein PA1324"/>
    <property type="match status" value="3"/>
</dbReference>
<evidence type="ECO:0000256" key="2">
    <source>
        <dbReference type="SAM" id="MobiDB-lite"/>
    </source>
</evidence>
<evidence type="ECO:0008006" key="6">
    <source>
        <dbReference type="Google" id="ProtNLM"/>
    </source>
</evidence>
<evidence type="ECO:0000256" key="3">
    <source>
        <dbReference type="SAM" id="SignalP"/>
    </source>
</evidence>
<dbReference type="Gene3D" id="2.60.40.1120">
    <property type="entry name" value="Carboxypeptidase-like, regulatory domain"/>
    <property type="match status" value="3"/>
</dbReference>
<organism evidence="4 5">
    <name type="scientific">Microbacterium fluvii</name>
    <dbReference type="NCBI Taxonomy" id="415215"/>
    <lineage>
        <taxon>Bacteria</taxon>
        <taxon>Bacillati</taxon>
        <taxon>Actinomycetota</taxon>
        <taxon>Actinomycetes</taxon>
        <taxon>Micrococcales</taxon>
        <taxon>Microbacteriaceae</taxon>
        <taxon>Microbacterium</taxon>
    </lineage>
</organism>
<dbReference type="InterPro" id="IPR013784">
    <property type="entry name" value="Carb-bd-like_fold"/>
</dbReference>
<keyword evidence="5" id="KW-1185">Reference proteome</keyword>
<reference evidence="5" key="1">
    <citation type="journal article" date="2019" name="Int. J. Syst. Evol. Microbiol.">
        <title>The Global Catalogue of Microorganisms (GCM) 10K type strain sequencing project: providing services to taxonomists for standard genome sequencing and annotation.</title>
        <authorList>
            <consortium name="The Broad Institute Genomics Platform"/>
            <consortium name="The Broad Institute Genome Sequencing Center for Infectious Disease"/>
            <person name="Wu L."/>
            <person name="Ma J."/>
        </authorList>
    </citation>
    <scope>NUCLEOTIDE SEQUENCE [LARGE SCALE GENOMIC DNA]</scope>
    <source>
        <strain evidence="5">CGMCC 1.15772</strain>
    </source>
</reference>
<sequence length="1005" mass="103637">MSALLRRRSARSIARLAVAALVGSALTFAVAAPSSAADSGGSALPVSTQQGGSAADAAPLAPQPVPDPAANPDPDPSPAAPRAEDDAAHKPASPSGGVVTPRSTSRTTLAAAATASLSGTVTLPAGVSADQGSTWVYVYKATEEFETSGSAWVENDGTFVVNDLAPGSYKVEFTSWDRPVFDEWWNDQPDFDSATTITLASGQARTGIDATLSKSATISGTVTFPVGVDSSSGYTDVSVYTAGGEYVTSGWVDEEGDYLATGLSAGDYKVKFDASGLPVVDEWWDDAADQASATVLTLASGEQRTGIDATLAQGASISGKVTFPNGFDTSKGSTEVDVYTADDGYSAGYASVGADGTFRVDGLPAGDYKVRFSSWERALLDEWWNDKTDFDSATTVTVTTGQALAGINAALAKSATISGKVTFPSGISLSSGHTTVSASPTGGSGNYESAYVNSDGTYRITGLTAGSYKVYFSPYGVDVLGEYWDNKVTWEDATIITLAAGGSKTGVSASLAKASSVSGKVTFPAGTVRSDYDTSVQIYSTTDSNSYLTSGSVAANGTYKVSGLAAGTYKVKFSTTATGAASEWWDNKTTFAAASKLTLTAGQAKTGVNATLGADATISGVLSYPEGTERSSSTAGYITALAASDQSYAGSTYTDAEGNYSIAGLAPGSYKLVFYPDEFGFALEWWNDKVDFQAATAVTLTANQDKTGINATFGRGASISGTVTGGQLADGYGGAIAYRLSSDGTWDFEYWVALRGEGEYTIPGLRPGTYTVQFTDQMGMGGGRSVEAAAEPVEPKTEWWNDKPDQLSATRITLTADQARTGIDADISTTAPATLKTATPTISGTVAVGSKLTAKPGTWTSGTKLAYQWYASGKAISKATKSTFTLTSAQKAKTITVKVTGTKSGYTTASKTSKASVKVATVATPKISGTAKVGKKLTAKPGTWTSGTKFTYQWYASGKAISKATKSTFTLTKSQKGKTITVKVTGKKSGYATVAKTSTATAKVK</sequence>
<evidence type="ECO:0000256" key="1">
    <source>
        <dbReference type="ARBA" id="ARBA00022729"/>
    </source>
</evidence>